<gene>
    <name evidence="1" type="ORF">F5050DRAFT_1812247</name>
</gene>
<protein>
    <submittedName>
        <fullName evidence="1">Uncharacterized protein</fullName>
    </submittedName>
</protein>
<evidence type="ECO:0000313" key="1">
    <source>
        <dbReference type="EMBL" id="KAJ3991703.1"/>
    </source>
</evidence>
<dbReference type="EMBL" id="MU790968">
    <property type="protein sequence ID" value="KAJ3991703.1"/>
    <property type="molecule type" value="Genomic_DNA"/>
</dbReference>
<comment type="caution">
    <text evidence="1">The sequence shown here is derived from an EMBL/GenBank/DDBJ whole genome shotgun (WGS) entry which is preliminary data.</text>
</comment>
<accession>A0ABQ8PZ40</accession>
<evidence type="ECO:0000313" key="2">
    <source>
        <dbReference type="Proteomes" id="UP001163828"/>
    </source>
</evidence>
<keyword evidence="2" id="KW-1185">Reference proteome</keyword>
<dbReference type="Proteomes" id="UP001163828">
    <property type="component" value="Unassembled WGS sequence"/>
</dbReference>
<reference evidence="1" key="1">
    <citation type="submission" date="2022-08" db="EMBL/GenBank/DDBJ databases">
        <authorList>
            <consortium name="DOE Joint Genome Institute"/>
            <person name="Min B."/>
            <person name="Riley R."/>
            <person name="Sierra-Patev S."/>
            <person name="Naranjo-Ortiz M."/>
            <person name="Looney B."/>
            <person name="Konkel Z."/>
            <person name="Slot J.C."/>
            <person name="Sakamoto Y."/>
            <person name="Steenwyk J.L."/>
            <person name="Rokas A."/>
            <person name="Carro J."/>
            <person name="Camarero S."/>
            <person name="Ferreira P."/>
            <person name="Molpeceres G."/>
            <person name="Ruiz-Duenas F.J."/>
            <person name="Serrano A."/>
            <person name="Henrissat B."/>
            <person name="Drula E."/>
            <person name="Hughes K.W."/>
            <person name="Mata J.L."/>
            <person name="Ishikawa N.K."/>
            <person name="Vargas-Isla R."/>
            <person name="Ushijima S."/>
            <person name="Smith C.A."/>
            <person name="Ahrendt S."/>
            <person name="Andreopoulos W."/>
            <person name="He G."/>
            <person name="Labutti K."/>
            <person name="Lipzen A."/>
            <person name="Ng V."/>
            <person name="Sandor L."/>
            <person name="Barry K."/>
            <person name="Martinez A.T."/>
            <person name="Xiao Y."/>
            <person name="Gibbons J.G."/>
            <person name="Terashima K."/>
            <person name="Hibbett D.S."/>
            <person name="Grigoriev I.V."/>
        </authorList>
    </citation>
    <scope>NUCLEOTIDE SEQUENCE</scope>
    <source>
        <strain evidence="1">TFB10827</strain>
    </source>
</reference>
<proteinExistence type="predicted"/>
<name>A0ABQ8PZ40_9AGAR</name>
<sequence>MVNTRSRCACTNTVDSDNIQEEPVMANPFATNATAFVPFTESISGTGLPQRQNNAFSPAPSQPTMVQVSNLNVLGSLDQSEFKYQVLYTADGQPIRVRTPCSNHTAIPMLEMAIPPSPTTLTLADRMHQQLTTQAGPSWDQSSSLIPTEVLEEPEICYDHARS</sequence>
<organism evidence="1 2">
    <name type="scientific">Lentinula boryana</name>
    <dbReference type="NCBI Taxonomy" id="40481"/>
    <lineage>
        <taxon>Eukaryota</taxon>
        <taxon>Fungi</taxon>
        <taxon>Dikarya</taxon>
        <taxon>Basidiomycota</taxon>
        <taxon>Agaricomycotina</taxon>
        <taxon>Agaricomycetes</taxon>
        <taxon>Agaricomycetidae</taxon>
        <taxon>Agaricales</taxon>
        <taxon>Marasmiineae</taxon>
        <taxon>Omphalotaceae</taxon>
        <taxon>Lentinula</taxon>
    </lineage>
</organism>